<evidence type="ECO:0000256" key="2">
    <source>
        <dbReference type="ARBA" id="ARBA00022692"/>
    </source>
</evidence>
<feature type="transmembrane region" description="Helical" evidence="6">
    <location>
        <begin position="168"/>
        <end position="184"/>
    </location>
</feature>
<name>A0A1Y5TSI7_9PROT</name>
<organism evidence="9 10">
    <name type="scientific">Oceanibacterium hippocampi</name>
    <dbReference type="NCBI Taxonomy" id="745714"/>
    <lineage>
        <taxon>Bacteria</taxon>
        <taxon>Pseudomonadati</taxon>
        <taxon>Pseudomonadota</taxon>
        <taxon>Alphaproteobacteria</taxon>
        <taxon>Sneathiellales</taxon>
        <taxon>Sneathiellaceae</taxon>
        <taxon>Oceanibacterium</taxon>
    </lineage>
</organism>
<dbReference type="InParanoid" id="A0A1Y5TSI7"/>
<protein>
    <submittedName>
        <fullName evidence="9">O-Antigen ligase</fullName>
    </submittedName>
</protein>
<feature type="transmembrane region" description="Helical" evidence="6">
    <location>
        <begin position="99"/>
        <end position="117"/>
    </location>
</feature>
<evidence type="ECO:0000256" key="4">
    <source>
        <dbReference type="ARBA" id="ARBA00023136"/>
    </source>
</evidence>
<dbReference type="Proteomes" id="UP000193200">
    <property type="component" value="Unassembled WGS sequence"/>
</dbReference>
<dbReference type="Pfam" id="PF19358">
    <property type="entry name" value="DUF5935"/>
    <property type="match status" value="1"/>
</dbReference>
<keyword evidence="4 6" id="KW-0472">Membrane</keyword>
<evidence type="ECO:0000259" key="8">
    <source>
        <dbReference type="Pfam" id="PF19358"/>
    </source>
</evidence>
<dbReference type="InterPro" id="IPR007016">
    <property type="entry name" value="O-antigen_ligase-rel_domated"/>
</dbReference>
<keyword evidence="10" id="KW-1185">Reference proteome</keyword>
<dbReference type="Pfam" id="PF04932">
    <property type="entry name" value="Wzy_C"/>
    <property type="match status" value="1"/>
</dbReference>
<comment type="subcellular location">
    <subcellularLocation>
        <location evidence="1">Membrane</location>
        <topology evidence="1">Multi-pass membrane protein</topology>
    </subcellularLocation>
</comment>
<feature type="transmembrane region" description="Helical" evidence="6">
    <location>
        <begin position="45"/>
        <end position="63"/>
    </location>
</feature>
<dbReference type="InterPro" id="IPR017528">
    <property type="entry name" value="CHP03097O-antigen_lig-rel"/>
</dbReference>
<dbReference type="RefSeq" id="WP_085884536.1">
    <property type="nucleotide sequence ID" value="NZ_FWFR01000003.1"/>
</dbReference>
<feature type="transmembrane region" description="Helical" evidence="6">
    <location>
        <begin position="235"/>
        <end position="252"/>
    </location>
</feature>
<keyword evidence="3 6" id="KW-1133">Transmembrane helix</keyword>
<feature type="transmembrane region" description="Helical" evidence="6">
    <location>
        <begin position="326"/>
        <end position="345"/>
    </location>
</feature>
<dbReference type="EMBL" id="FWFR01000003">
    <property type="protein sequence ID" value="SLN69192.1"/>
    <property type="molecule type" value="Genomic_DNA"/>
</dbReference>
<keyword evidence="9" id="KW-0436">Ligase</keyword>
<evidence type="ECO:0000256" key="6">
    <source>
        <dbReference type="SAM" id="Phobius"/>
    </source>
</evidence>
<dbReference type="PANTHER" id="PTHR37422">
    <property type="entry name" value="TEICHURONIC ACID BIOSYNTHESIS PROTEIN TUAE"/>
    <property type="match status" value="1"/>
</dbReference>
<dbReference type="InterPro" id="IPR045979">
    <property type="entry name" value="DUF5935"/>
</dbReference>
<evidence type="ECO:0000313" key="9">
    <source>
        <dbReference type="EMBL" id="SLN69192.1"/>
    </source>
</evidence>
<evidence type="ECO:0000259" key="7">
    <source>
        <dbReference type="Pfam" id="PF04932"/>
    </source>
</evidence>
<reference evidence="9 10" key="1">
    <citation type="submission" date="2017-03" db="EMBL/GenBank/DDBJ databases">
        <authorList>
            <person name="Afonso C.L."/>
            <person name="Miller P.J."/>
            <person name="Scott M.A."/>
            <person name="Spackman E."/>
            <person name="Goraichik I."/>
            <person name="Dimitrov K.M."/>
            <person name="Suarez D.L."/>
            <person name="Swayne D.E."/>
        </authorList>
    </citation>
    <scope>NUCLEOTIDE SEQUENCE [LARGE SCALE GENOMIC DNA]</scope>
    <source>
        <strain evidence="9 10">CECT 7691</strain>
    </source>
</reference>
<feature type="region of interest" description="Disordered" evidence="5">
    <location>
        <begin position="429"/>
        <end position="453"/>
    </location>
</feature>
<evidence type="ECO:0000256" key="5">
    <source>
        <dbReference type="SAM" id="MobiDB-lite"/>
    </source>
</evidence>
<feature type="domain" description="O-antigen ligase-related" evidence="7">
    <location>
        <begin position="200"/>
        <end position="337"/>
    </location>
</feature>
<dbReference type="OrthoDB" id="9772644at2"/>
<accession>A0A1Y5TSI7</accession>
<dbReference type="AlphaFoldDB" id="A0A1Y5TSI7"/>
<evidence type="ECO:0000256" key="1">
    <source>
        <dbReference type="ARBA" id="ARBA00004141"/>
    </source>
</evidence>
<dbReference type="GO" id="GO:0016874">
    <property type="term" value="F:ligase activity"/>
    <property type="evidence" value="ECO:0007669"/>
    <property type="project" value="UniProtKB-KW"/>
</dbReference>
<proteinExistence type="predicted"/>
<feature type="domain" description="DUF5935" evidence="8">
    <location>
        <begin position="1"/>
        <end position="186"/>
    </location>
</feature>
<dbReference type="GO" id="GO:0016020">
    <property type="term" value="C:membrane"/>
    <property type="evidence" value="ECO:0007669"/>
    <property type="project" value="UniProtKB-SubCell"/>
</dbReference>
<feature type="transmembrane region" description="Helical" evidence="6">
    <location>
        <begin position="7"/>
        <end position="33"/>
    </location>
</feature>
<feature type="transmembrane region" description="Helical" evidence="6">
    <location>
        <begin position="378"/>
        <end position="403"/>
    </location>
</feature>
<gene>
    <name evidence="9" type="ORF">OCH7691_03165</name>
</gene>
<dbReference type="NCBIfam" id="TIGR03097">
    <property type="entry name" value="PEP_O_lig_1"/>
    <property type="match status" value="1"/>
</dbReference>
<feature type="transmembrane region" description="Helical" evidence="6">
    <location>
        <begin position="129"/>
        <end position="148"/>
    </location>
</feature>
<dbReference type="InterPro" id="IPR051533">
    <property type="entry name" value="WaaL-like"/>
</dbReference>
<feature type="compositionally biased region" description="Basic and acidic residues" evidence="5">
    <location>
        <begin position="442"/>
        <end position="453"/>
    </location>
</feature>
<evidence type="ECO:0000256" key="3">
    <source>
        <dbReference type="ARBA" id="ARBA00022989"/>
    </source>
</evidence>
<sequence>MLNLMLIGGVFGMLVLAFFGAHVGILTWAWISFMHPHRLVWGGDQFQLTMISSLAAMFIWLVSREPKRLPMNSTMVIFIIFLLHATLTTVTAYRPGYSVEFLITLYKTFLMLFMIMATMHTKARLHAMIWLMAISIGYYAIQGSIGFLTGSGSHHFSGPPKTYIYDRNHLAIAFIMAIPLFNYLRMNTAKRFIQLGCMGVMFCAGTGVIATQSRGGFVAMAVMLVLFWLRSGRNLLMPVMVVLLMVPALMLAPQEWTERMQTIEHATEDGSFSGRLDAWYVAWRIAKERPLTGGGINATQLRDVFFRFVPDSPLARAAHSVYFQTLGDHGFVGLIIWTSFGFIAWRNLGYVRRRCKDEKGLEWARDLASMMQVSLGSFYVGAAALSLAYYDYFLTFIALAAVLRQVIEREFAGEAAVPYGRRTAAGIAQPTPPAGSIPAERQIGEHPVGERRG</sequence>
<feature type="transmembrane region" description="Helical" evidence="6">
    <location>
        <begin position="196"/>
        <end position="229"/>
    </location>
</feature>
<feature type="transmembrane region" description="Helical" evidence="6">
    <location>
        <begin position="75"/>
        <end position="93"/>
    </location>
</feature>
<keyword evidence="2 6" id="KW-0812">Transmembrane</keyword>
<evidence type="ECO:0000313" key="10">
    <source>
        <dbReference type="Proteomes" id="UP000193200"/>
    </source>
</evidence>
<dbReference type="PANTHER" id="PTHR37422:SF13">
    <property type="entry name" value="LIPOPOLYSACCHARIDE BIOSYNTHESIS PROTEIN PA4999-RELATED"/>
    <property type="match status" value="1"/>
</dbReference>